<evidence type="ECO:0000256" key="9">
    <source>
        <dbReference type="HAMAP-Rule" id="MF_00126"/>
    </source>
</evidence>
<dbReference type="NCBIfam" id="TIGR00440">
    <property type="entry name" value="glnS"/>
    <property type="match status" value="1"/>
</dbReference>
<dbReference type="GO" id="GO:0005829">
    <property type="term" value="C:cytosol"/>
    <property type="evidence" value="ECO:0007669"/>
    <property type="project" value="TreeGrafter"/>
</dbReference>
<dbReference type="EMBL" id="QENU01000009">
    <property type="protein sequence ID" value="PVX33074.1"/>
    <property type="molecule type" value="Genomic_DNA"/>
</dbReference>
<dbReference type="InterPro" id="IPR000924">
    <property type="entry name" value="Glu/Gln-tRNA-synth"/>
</dbReference>
<accession>A0A2U0SP10</accession>
<feature type="binding site" evidence="9">
    <location>
        <position position="73"/>
    </location>
    <ligand>
        <name>L-glutamine</name>
        <dbReference type="ChEBI" id="CHEBI:58359"/>
    </ligand>
</feature>
<evidence type="ECO:0000256" key="7">
    <source>
        <dbReference type="ARBA" id="ARBA00023146"/>
    </source>
</evidence>
<dbReference type="Pfam" id="PF00749">
    <property type="entry name" value="tRNA-synt_1c"/>
    <property type="match status" value="1"/>
</dbReference>
<comment type="caution">
    <text evidence="14">The sequence shown here is derived from an EMBL/GenBank/DDBJ whole genome shotgun (WGS) entry which is preliminary data.</text>
</comment>
<dbReference type="Gene3D" id="2.40.240.10">
    <property type="entry name" value="Ribosomal Protein L25, Chain P"/>
    <property type="match status" value="2"/>
</dbReference>
<dbReference type="FunFam" id="3.90.800.10:FF:000001">
    <property type="entry name" value="Glutamine--tRNA ligase"/>
    <property type="match status" value="1"/>
</dbReference>
<reference evidence="14 15" key="1">
    <citation type="submission" date="2018-05" db="EMBL/GenBank/DDBJ databases">
        <title>Genomic Encyclopedia of Type Strains, Phase IV (KMG-IV): sequencing the most valuable type-strain genomes for metagenomic binning, comparative biology and taxonomic classification.</title>
        <authorList>
            <person name="Goeker M."/>
        </authorList>
    </citation>
    <scope>NUCLEOTIDE SEQUENCE [LARGE SCALE GENOMIC DNA]</scope>
    <source>
        <strain evidence="14 15">DSM 22999</strain>
    </source>
</reference>
<feature type="binding site" evidence="9">
    <location>
        <position position="218"/>
    </location>
    <ligand>
        <name>L-glutamine</name>
        <dbReference type="ChEBI" id="CHEBI:58359"/>
    </ligand>
</feature>
<dbReference type="NCBIfam" id="NF011291">
    <property type="entry name" value="PRK14703.1"/>
    <property type="match status" value="1"/>
</dbReference>
<feature type="binding site" evidence="9">
    <location>
        <begin position="47"/>
        <end position="53"/>
    </location>
    <ligand>
        <name>ATP</name>
        <dbReference type="ChEBI" id="CHEBI:30616"/>
    </ligand>
</feature>
<dbReference type="GO" id="GO:0006424">
    <property type="term" value="P:glutamyl-tRNA aminoacylation"/>
    <property type="evidence" value="ECO:0007669"/>
    <property type="project" value="UniProtKB-UniRule"/>
</dbReference>
<gene>
    <name evidence="9" type="primary">glnS</name>
    <name evidence="14" type="ORF">C8D76_10940</name>
</gene>
<dbReference type="GO" id="GO:0006425">
    <property type="term" value="P:glutaminyl-tRNA aminoacylation"/>
    <property type="evidence" value="ECO:0007669"/>
    <property type="project" value="UniProtKB-UniRule"/>
</dbReference>
<evidence type="ECO:0000313" key="15">
    <source>
        <dbReference type="Proteomes" id="UP000245909"/>
    </source>
</evidence>
<dbReference type="PRINTS" id="PR00987">
    <property type="entry name" value="TRNASYNTHGLU"/>
</dbReference>
<dbReference type="Pfam" id="PF20974">
    <property type="entry name" value="tRNA-synt_1c_C2"/>
    <property type="match status" value="1"/>
</dbReference>
<dbReference type="InterPro" id="IPR011035">
    <property type="entry name" value="Ribosomal_bL25/Gln-tRNA_synth"/>
</dbReference>
<keyword evidence="3 9" id="KW-0436">Ligase</keyword>
<evidence type="ECO:0000256" key="2">
    <source>
        <dbReference type="ARBA" id="ARBA00022490"/>
    </source>
</evidence>
<evidence type="ECO:0000256" key="6">
    <source>
        <dbReference type="ARBA" id="ARBA00022917"/>
    </source>
</evidence>
<dbReference type="InterPro" id="IPR020059">
    <property type="entry name" value="Glu/Gln-tRNA-synth_Ib_codon-bd"/>
</dbReference>
<proteinExistence type="inferred from homology"/>
<evidence type="ECO:0000259" key="11">
    <source>
        <dbReference type="Pfam" id="PF00749"/>
    </source>
</evidence>
<dbReference type="CDD" id="cd00807">
    <property type="entry name" value="GlnRS_core"/>
    <property type="match status" value="1"/>
</dbReference>
<dbReference type="HAMAP" id="MF_00126">
    <property type="entry name" value="Gln_tRNA_synth"/>
    <property type="match status" value="1"/>
</dbReference>
<dbReference type="FunFam" id="1.10.1160.10:FF:000001">
    <property type="entry name" value="Glutamine--tRNA ligase"/>
    <property type="match status" value="1"/>
</dbReference>
<dbReference type="AlphaFoldDB" id="A0A2U0SP10"/>
<dbReference type="OrthoDB" id="9801560at2"/>
<keyword evidence="7 9" id="KW-0030">Aminoacyl-tRNA synthetase</keyword>
<comment type="caution">
    <text evidence="9">Lacks conserved residue(s) required for the propagation of feature annotation.</text>
</comment>
<feature type="binding site" evidence="9">
    <location>
        <begin position="41"/>
        <end position="43"/>
    </location>
    <ligand>
        <name>ATP</name>
        <dbReference type="ChEBI" id="CHEBI:30616"/>
    </ligand>
</feature>
<comment type="catalytic activity">
    <reaction evidence="8 9">
        <text>tRNA(Gln) + L-glutamine + ATP = L-glutaminyl-tRNA(Gln) + AMP + diphosphate</text>
        <dbReference type="Rhea" id="RHEA:20121"/>
        <dbReference type="Rhea" id="RHEA-COMP:9662"/>
        <dbReference type="Rhea" id="RHEA-COMP:9681"/>
        <dbReference type="ChEBI" id="CHEBI:30616"/>
        <dbReference type="ChEBI" id="CHEBI:33019"/>
        <dbReference type="ChEBI" id="CHEBI:58359"/>
        <dbReference type="ChEBI" id="CHEBI:78442"/>
        <dbReference type="ChEBI" id="CHEBI:78521"/>
        <dbReference type="ChEBI" id="CHEBI:456215"/>
        <dbReference type="EC" id="6.1.1.18"/>
    </reaction>
</comment>
<dbReference type="SUPFAM" id="SSF52374">
    <property type="entry name" value="Nucleotidylyl transferase"/>
    <property type="match status" value="1"/>
</dbReference>
<dbReference type="InterPro" id="IPR001412">
    <property type="entry name" value="aa-tRNA-synth_I_CS"/>
</dbReference>
<evidence type="ECO:0000256" key="1">
    <source>
        <dbReference type="ARBA" id="ARBA00005594"/>
    </source>
</evidence>
<dbReference type="InterPro" id="IPR022861">
    <property type="entry name" value="Gln_tRNA_ligase_bac"/>
</dbReference>
<dbReference type="Pfam" id="PF03950">
    <property type="entry name" value="tRNA-synt_1c_C"/>
    <property type="match status" value="1"/>
</dbReference>
<dbReference type="InterPro" id="IPR020056">
    <property type="entry name" value="Rbsml_bL25/Gln-tRNA_synth_N"/>
</dbReference>
<sequence length="555" mass="64042">MTTENIELESASRPTNFIRQIIDEDLASGKHNNVYTRFPPEPNGYLHIGHAKSICLNFGIAQDYQGKCNLRFDDTNPVKEDVEYVDSIKQDVEWLGFRWEGEPRYASDYFDQLYGYAIELIEKGLAYVDELSPEQMREYRGTLTEPGKNSPYRDRSVEENLALFEKMKNGEFVEGAACLRAKIDMASPFIVMRDPVIYRVKFATHHQTGDKWCIYPMYDFTHCISDAIERITHSLCTLEFQDNRRLYDWVLEHISIERPLPHQYEFSRLNLEGTLTSKRKLLKLVEEGVVDGWNDPRMPTISGLRRRGYTPESLREFARRIGVTKQDNVVEFAALESCIRDDLNTNAPRAMAVINPLRIVIENFGEKEILTAPNHPNREELGTRQLPFTKELYIDQADFREEANKQYKRLVLGKEVRLRNAYVIKAERVEKDEQGNITCVYCSYDPETLGKNPADGRKVKGVIQWVSATEYCPAEFRQYARLFNMPNPGAEEDIIAAINPDSLIVKQGIVEVSLAQAQPEKAYQFEREGYYCADNKDSREGHLVFNLTVSLKEGF</sequence>
<keyword evidence="15" id="KW-1185">Reference proteome</keyword>
<feature type="domain" description="Glutamyl/glutaminyl-tRNA synthetase class Ib anti-codon binding" evidence="12">
    <location>
        <begin position="347"/>
        <end position="445"/>
    </location>
</feature>
<dbReference type="GO" id="GO:0005524">
    <property type="term" value="F:ATP binding"/>
    <property type="evidence" value="ECO:0007669"/>
    <property type="project" value="UniProtKB-UniRule"/>
</dbReference>
<keyword evidence="5 9" id="KW-0067">ATP-binding</keyword>
<dbReference type="InterPro" id="IPR050132">
    <property type="entry name" value="Gln/Glu-tRNA_Ligase"/>
</dbReference>
<dbReference type="PANTHER" id="PTHR43097">
    <property type="entry name" value="GLUTAMINE-TRNA LIGASE"/>
    <property type="match status" value="1"/>
</dbReference>
<keyword evidence="2 9" id="KW-0963">Cytoplasm</keyword>
<dbReference type="Gene3D" id="1.10.1160.10">
    <property type="entry name" value="Glutamyl-trna Synthetase, Domain 2"/>
    <property type="match status" value="1"/>
</dbReference>
<evidence type="ECO:0000256" key="4">
    <source>
        <dbReference type="ARBA" id="ARBA00022741"/>
    </source>
</evidence>
<feature type="short sequence motif" description="'KMSKS' region" evidence="9">
    <location>
        <begin position="275"/>
        <end position="279"/>
    </location>
</feature>
<name>A0A2U0SP10_9PAST</name>
<feature type="binding site" evidence="9">
    <location>
        <position position="237"/>
    </location>
    <ligand>
        <name>ATP</name>
        <dbReference type="ChEBI" id="CHEBI:30616"/>
    </ligand>
</feature>
<comment type="subcellular location">
    <subcellularLocation>
        <location evidence="9">Cytoplasm</location>
    </subcellularLocation>
</comment>
<dbReference type="EC" id="6.1.1.18" evidence="9"/>
<dbReference type="Gene3D" id="3.90.800.10">
    <property type="entry name" value="Glutamyl-tRNA Synthetase, Domain 3"/>
    <property type="match status" value="1"/>
</dbReference>
<dbReference type="PANTHER" id="PTHR43097:SF5">
    <property type="entry name" value="GLUTAMATE--TRNA LIGASE"/>
    <property type="match status" value="1"/>
</dbReference>
<dbReference type="InterPro" id="IPR020061">
    <property type="entry name" value="Glu_tRNA_lig_a-bdl"/>
</dbReference>
<dbReference type="Gene3D" id="3.40.50.620">
    <property type="entry name" value="HUPs"/>
    <property type="match status" value="1"/>
</dbReference>
<dbReference type="PROSITE" id="PS00178">
    <property type="entry name" value="AA_TRNA_LIGASE_I"/>
    <property type="match status" value="1"/>
</dbReference>
<evidence type="ECO:0000259" key="13">
    <source>
        <dbReference type="Pfam" id="PF20974"/>
    </source>
</evidence>
<dbReference type="InterPro" id="IPR004514">
    <property type="entry name" value="Gln-tRNA-synth"/>
</dbReference>
<dbReference type="InterPro" id="IPR049437">
    <property type="entry name" value="tRNA-synt_1c_C2"/>
</dbReference>
<evidence type="ECO:0000256" key="10">
    <source>
        <dbReference type="RuleBase" id="RU363037"/>
    </source>
</evidence>
<dbReference type="InterPro" id="IPR020058">
    <property type="entry name" value="Glu/Gln-tRNA-synth_Ib_cat-dom"/>
</dbReference>
<feature type="domain" description="tRNA synthetases class I (E and Q) anti-codon binding" evidence="13">
    <location>
        <begin position="462"/>
        <end position="534"/>
    </location>
</feature>
<dbReference type="InterPro" id="IPR014729">
    <property type="entry name" value="Rossmann-like_a/b/a_fold"/>
</dbReference>
<evidence type="ECO:0000256" key="3">
    <source>
        <dbReference type="ARBA" id="ARBA00022598"/>
    </source>
</evidence>
<organism evidence="14 15">
    <name type="scientific">Alitibacter langaaensis DSM 22999</name>
    <dbReference type="NCBI Taxonomy" id="1122935"/>
    <lineage>
        <taxon>Bacteria</taxon>
        <taxon>Pseudomonadati</taxon>
        <taxon>Pseudomonadota</taxon>
        <taxon>Gammaproteobacteria</taxon>
        <taxon>Pasteurellales</taxon>
        <taxon>Pasteurellaceae</taxon>
        <taxon>Alitibacter</taxon>
    </lineage>
</organism>
<comment type="similarity">
    <text evidence="1 9 10">Belongs to the class-I aminoacyl-tRNA synthetase family.</text>
</comment>
<comment type="subunit">
    <text evidence="9">Monomer.</text>
</comment>
<keyword evidence="4 9" id="KW-0547">Nucleotide-binding</keyword>
<evidence type="ECO:0000256" key="8">
    <source>
        <dbReference type="ARBA" id="ARBA00048270"/>
    </source>
</evidence>
<evidence type="ECO:0000256" key="5">
    <source>
        <dbReference type="ARBA" id="ARBA00022840"/>
    </source>
</evidence>
<dbReference type="FunFam" id="2.40.240.10:FF:000001">
    <property type="entry name" value="Glutamine--tRNA ligase"/>
    <property type="match status" value="1"/>
</dbReference>
<evidence type="ECO:0000259" key="12">
    <source>
        <dbReference type="Pfam" id="PF03950"/>
    </source>
</evidence>
<dbReference type="FunFam" id="3.40.50.620:FF:000037">
    <property type="entry name" value="Glutamine--tRNA ligase cytoplasmic"/>
    <property type="match status" value="1"/>
</dbReference>
<dbReference type="Proteomes" id="UP000245909">
    <property type="component" value="Unassembled WGS sequence"/>
</dbReference>
<dbReference type="GO" id="GO:0004819">
    <property type="term" value="F:glutamine-tRNA ligase activity"/>
    <property type="evidence" value="ECO:0007669"/>
    <property type="project" value="UniProtKB-UniRule"/>
</dbReference>
<dbReference type="SUPFAM" id="SSF50715">
    <property type="entry name" value="Ribosomal protein L25-like"/>
    <property type="match status" value="1"/>
</dbReference>
<feature type="binding site" evidence="9">
    <location>
        <begin position="268"/>
        <end position="269"/>
    </location>
    <ligand>
        <name>ATP</name>
        <dbReference type="ChEBI" id="CHEBI:30616"/>
    </ligand>
</feature>
<evidence type="ECO:0000313" key="14">
    <source>
        <dbReference type="EMBL" id="PVX33074.1"/>
    </source>
</evidence>
<dbReference type="RefSeq" id="WP_116632062.1">
    <property type="nucleotide sequence ID" value="NZ_QENU01000009.1"/>
</dbReference>
<feature type="short sequence motif" description="'HIGH' region" evidence="9">
    <location>
        <begin position="40"/>
        <end position="50"/>
    </location>
</feature>
<keyword evidence="6 9" id="KW-0648">Protein biosynthesis</keyword>
<protein>
    <recommendedName>
        <fullName evidence="9">Glutamine--tRNA ligase</fullName>
        <ecNumber evidence="9">6.1.1.18</ecNumber>
    </recommendedName>
    <alternativeName>
        <fullName evidence="9">Glutaminyl-tRNA synthetase</fullName>
        <shortName evidence="9">GlnRS</shortName>
    </alternativeName>
</protein>
<feature type="domain" description="Glutamyl/glutaminyl-tRNA synthetase class Ib catalytic" evidence="11">
    <location>
        <begin position="34"/>
        <end position="344"/>
    </location>
</feature>